<sequence length="518" mass="57928">MADSSRVHAIQLPRYQSEHSHSLPLVIPTTHNMKQVTTAFKSIKRASSRATATLDALDSKYQQKLDELDARLQSTPTDFKNLSNDDLAKLAGILTHQPSPTIPKTSSQYTVYARETKADIERLPSHLRASPLPLMKYVDRIIDNTSYDVNDELCHLHAKLNRNQTGSLFRSIKREIDVHIPIIHRDLSSAGLISLEAHEAFLHVREVSAMWLDNETYFSVFQQAPKPRWAFQADGCAACMLARLGGEPDILVPLKAAVIVRAKGDVSTSRRHVYLDSLVINGFIRGQAEDIMQQAMKLGGEVRHQWDRIKSRRKERKATEDLLNTGNIPPNNKRIADRKSPDQEAEDIYDGINDFIDSYRQTVLFDSKPHPPSSPSKMSRPPNSRSQSDSPSPTSVYTASSTALRPRHYPSASTRPIHLRSISDNTAHRGANDFAKSYQNVLGNSGPYQRLDKGKGIGTKTVKVELPKTPKTPRERRHTQISPLSQGKSPAGSESTTWGGFLERVGRAQAEDKGKEKR</sequence>
<feature type="region of interest" description="Disordered" evidence="1">
    <location>
        <begin position="463"/>
        <end position="518"/>
    </location>
</feature>
<feature type="compositionally biased region" description="Polar residues" evidence="1">
    <location>
        <begin position="480"/>
        <end position="498"/>
    </location>
</feature>
<reference evidence="2" key="1">
    <citation type="journal article" date="2020" name="Stud. Mycol.">
        <title>101 Dothideomycetes genomes: a test case for predicting lifestyles and emergence of pathogens.</title>
        <authorList>
            <person name="Haridas S."/>
            <person name="Albert R."/>
            <person name="Binder M."/>
            <person name="Bloem J."/>
            <person name="Labutti K."/>
            <person name="Salamov A."/>
            <person name="Andreopoulos B."/>
            <person name="Baker S."/>
            <person name="Barry K."/>
            <person name="Bills G."/>
            <person name="Bluhm B."/>
            <person name="Cannon C."/>
            <person name="Castanera R."/>
            <person name="Culley D."/>
            <person name="Daum C."/>
            <person name="Ezra D."/>
            <person name="Gonzalez J."/>
            <person name="Henrissat B."/>
            <person name="Kuo A."/>
            <person name="Liang C."/>
            <person name="Lipzen A."/>
            <person name="Lutzoni F."/>
            <person name="Magnuson J."/>
            <person name="Mondo S."/>
            <person name="Nolan M."/>
            <person name="Ohm R."/>
            <person name="Pangilinan J."/>
            <person name="Park H.-J."/>
            <person name="Ramirez L."/>
            <person name="Alfaro M."/>
            <person name="Sun H."/>
            <person name="Tritt A."/>
            <person name="Yoshinaga Y."/>
            <person name="Zwiers L.-H."/>
            <person name="Turgeon B."/>
            <person name="Goodwin S."/>
            <person name="Spatafora J."/>
            <person name="Crous P."/>
            <person name="Grigoriev I."/>
        </authorList>
    </citation>
    <scope>NUCLEOTIDE SEQUENCE</scope>
    <source>
        <strain evidence="2">CBS 130266</strain>
    </source>
</reference>
<name>A0A9P4NTP2_9PEZI</name>
<feature type="compositionally biased region" description="Low complexity" evidence="1">
    <location>
        <begin position="375"/>
        <end position="395"/>
    </location>
</feature>
<dbReference type="Proteomes" id="UP000800235">
    <property type="component" value="Unassembled WGS sequence"/>
</dbReference>
<evidence type="ECO:0000313" key="2">
    <source>
        <dbReference type="EMBL" id="KAF2431502.1"/>
    </source>
</evidence>
<feature type="compositionally biased region" description="Basic and acidic residues" evidence="1">
    <location>
        <begin position="504"/>
        <end position="518"/>
    </location>
</feature>
<accession>A0A9P4NTP2</accession>
<keyword evidence="3" id="KW-1185">Reference proteome</keyword>
<protein>
    <submittedName>
        <fullName evidence="2">Uncharacterized protein</fullName>
    </submittedName>
</protein>
<evidence type="ECO:0000313" key="3">
    <source>
        <dbReference type="Proteomes" id="UP000800235"/>
    </source>
</evidence>
<evidence type="ECO:0000256" key="1">
    <source>
        <dbReference type="SAM" id="MobiDB-lite"/>
    </source>
</evidence>
<dbReference type="OrthoDB" id="3786931at2759"/>
<gene>
    <name evidence="2" type="ORF">EJ08DRAFT_696299</name>
</gene>
<proteinExistence type="predicted"/>
<comment type="caution">
    <text evidence="2">The sequence shown here is derived from an EMBL/GenBank/DDBJ whole genome shotgun (WGS) entry which is preliminary data.</text>
</comment>
<dbReference type="EMBL" id="MU007031">
    <property type="protein sequence ID" value="KAF2431502.1"/>
    <property type="molecule type" value="Genomic_DNA"/>
</dbReference>
<feature type="region of interest" description="Disordered" evidence="1">
    <location>
        <begin position="364"/>
        <end position="421"/>
    </location>
</feature>
<feature type="region of interest" description="Disordered" evidence="1">
    <location>
        <begin position="309"/>
        <end position="344"/>
    </location>
</feature>
<organism evidence="2 3">
    <name type="scientific">Tothia fuscella</name>
    <dbReference type="NCBI Taxonomy" id="1048955"/>
    <lineage>
        <taxon>Eukaryota</taxon>
        <taxon>Fungi</taxon>
        <taxon>Dikarya</taxon>
        <taxon>Ascomycota</taxon>
        <taxon>Pezizomycotina</taxon>
        <taxon>Dothideomycetes</taxon>
        <taxon>Pleosporomycetidae</taxon>
        <taxon>Venturiales</taxon>
        <taxon>Cylindrosympodiaceae</taxon>
        <taxon>Tothia</taxon>
    </lineage>
</organism>
<dbReference type="AlphaFoldDB" id="A0A9P4NTP2"/>